<feature type="compositionally biased region" description="Basic and acidic residues" evidence="1">
    <location>
        <begin position="276"/>
        <end position="302"/>
    </location>
</feature>
<organism evidence="4">
    <name type="scientific">uncultured Caudovirales phage</name>
    <dbReference type="NCBI Taxonomy" id="2100421"/>
    <lineage>
        <taxon>Viruses</taxon>
        <taxon>Duplodnaviria</taxon>
        <taxon>Heunggongvirae</taxon>
        <taxon>Uroviricota</taxon>
        <taxon>Caudoviricetes</taxon>
        <taxon>Peduoviridae</taxon>
        <taxon>Maltschvirus</taxon>
        <taxon>Maltschvirus maltsch</taxon>
    </lineage>
</organism>
<feature type="compositionally biased region" description="Basic and acidic residues" evidence="1">
    <location>
        <begin position="312"/>
        <end position="323"/>
    </location>
</feature>
<accession>A0A6J5QY59</accession>
<feature type="region of interest" description="Disordered" evidence="1">
    <location>
        <begin position="254"/>
        <end position="342"/>
    </location>
</feature>
<name>A0A6J5QY59_9CAUD</name>
<dbReference type="EMBL" id="LR796984">
    <property type="protein sequence ID" value="CAB4179875.1"/>
    <property type="molecule type" value="Genomic_DNA"/>
</dbReference>
<evidence type="ECO:0000313" key="3">
    <source>
        <dbReference type="EMBL" id="CAB4179875.1"/>
    </source>
</evidence>
<sequence length="650" mass="72283">MSRPSRAPSGGIKALKRENYFDDFKGENTLGGEWVDKDGLTRDEAMEVASEEATRLDNIGGVYQRADRIITGNSEIEVTISNSAEMENPSMTDGKDIIFNANLIDDVNTDTIMSLNGLNYHEIAHVLYTPRVGSALGQFINANKMKRAFNVLEEGRIESLITSKYPSTALTLEAMVNDIILRSKPSEWGAQFPTVTGRKYLPIELRQAIADKFIEQYGVGLAKRVSAIVNEYRTLAFPTDFARAKELLTQFTTLVGQDDEPEPEWAKKPSGGGCGLDRDLPDKGRPKSPKEQGELQDNKPTAEEESLADKPSAPDKGEGDKAVEFGIGEGGTSREVYSGENRDLTQDDEAITKLLNARMKEIANDKSVARDVKDTRKAILNNTDINTKLPKATPREFAPRPSAKLYAQRFGRELERIVRDNDPAWNRFLPSGKLNISRTMNPDVNAIGEAFDVWDTGNDNTMIEASILIDNSGSMGSLMREVTESAWILKRGIESIEGTVGIYSFSSECKVIQDRDEKAKPNAYRYIESTGWTNPYRALLESERVLTASTKPNKIFFAVTDGQWGDEEACNKVIERMQKAGILCVIVFLSNTLEYLHQAMSDARKGDESSIQYMKSIAHGVDIFKGVTQAKDFLGLANEIIKHTLDKRER</sequence>
<gene>
    <name evidence="3" type="ORF">UFOVP1035_93</name>
    <name evidence="4" type="ORF">UFOVP1181_52</name>
    <name evidence="2" type="ORF">UFOVP965_97</name>
</gene>
<evidence type="ECO:0000256" key="1">
    <source>
        <dbReference type="SAM" id="MobiDB-lite"/>
    </source>
</evidence>
<dbReference type="EMBL" id="LR797127">
    <property type="protein sequence ID" value="CAB4188692.1"/>
    <property type="molecule type" value="Genomic_DNA"/>
</dbReference>
<protein>
    <recommendedName>
        <fullName evidence="5">VWFA domain containing protein</fullName>
    </recommendedName>
</protein>
<dbReference type="Gene3D" id="3.40.50.410">
    <property type="entry name" value="von Willebrand factor, type A domain"/>
    <property type="match status" value="1"/>
</dbReference>
<evidence type="ECO:0008006" key="5">
    <source>
        <dbReference type="Google" id="ProtNLM"/>
    </source>
</evidence>
<evidence type="ECO:0000313" key="2">
    <source>
        <dbReference type="EMBL" id="CAB4174963.1"/>
    </source>
</evidence>
<dbReference type="InterPro" id="IPR036465">
    <property type="entry name" value="vWFA_dom_sf"/>
</dbReference>
<evidence type="ECO:0000313" key="4">
    <source>
        <dbReference type="EMBL" id="CAB4188692.1"/>
    </source>
</evidence>
<proteinExistence type="predicted"/>
<dbReference type="SUPFAM" id="SSF53300">
    <property type="entry name" value="vWA-like"/>
    <property type="match status" value="1"/>
</dbReference>
<reference evidence="4" key="1">
    <citation type="submission" date="2020-05" db="EMBL/GenBank/DDBJ databases">
        <authorList>
            <person name="Chiriac C."/>
            <person name="Salcher M."/>
            <person name="Ghai R."/>
            <person name="Kavagutti S V."/>
        </authorList>
    </citation>
    <scope>NUCLEOTIDE SEQUENCE</scope>
</reference>
<dbReference type="EMBL" id="LR796920">
    <property type="protein sequence ID" value="CAB4174963.1"/>
    <property type="molecule type" value="Genomic_DNA"/>
</dbReference>